<dbReference type="Proteomes" id="UP001153709">
    <property type="component" value="Chromosome 1"/>
</dbReference>
<evidence type="ECO:0000313" key="2">
    <source>
        <dbReference type="Proteomes" id="UP001153709"/>
    </source>
</evidence>
<proteinExistence type="predicted"/>
<organism evidence="1 2">
    <name type="scientific">Diabrotica balteata</name>
    <name type="common">Banded cucumber beetle</name>
    <dbReference type="NCBI Taxonomy" id="107213"/>
    <lineage>
        <taxon>Eukaryota</taxon>
        <taxon>Metazoa</taxon>
        <taxon>Ecdysozoa</taxon>
        <taxon>Arthropoda</taxon>
        <taxon>Hexapoda</taxon>
        <taxon>Insecta</taxon>
        <taxon>Pterygota</taxon>
        <taxon>Neoptera</taxon>
        <taxon>Endopterygota</taxon>
        <taxon>Coleoptera</taxon>
        <taxon>Polyphaga</taxon>
        <taxon>Cucujiformia</taxon>
        <taxon>Chrysomeloidea</taxon>
        <taxon>Chrysomelidae</taxon>
        <taxon>Galerucinae</taxon>
        <taxon>Diabroticina</taxon>
        <taxon>Diabroticites</taxon>
        <taxon>Diabrotica</taxon>
    </lineage>
</organism>
<keyword evidence="2" id="KW-1185">Reference proteome</keyword>
<evidence type="ECO:0000313" key="1">
    <source>
        <dbReference type="EMBL" id="CAG9827574.1"/>
    </source>
</evidence>
<gene>
    <name evidence="1" type="ORF">DIABBA_LOCUS1562</name>
</gene>
<dbReference type="OrthoDB" id="9981542at2759"/>
<sequence>MIKFKSDSQDPLIDKTYLYGGHSCINLMITGRTTTYVWDHHEDEGLKLLGIERQIQIGLITVMEYHRYCTVNRYTNTVALDAHLTVLLSDQRKLLVRKLKVNKPDGFLKVLILTEWSCK</sequence>
<name>A0A9N9X773_DIABA</name>
<accession>A0A9N9X773</accession>
<dbReference type="EMBL" id="OU898276">
    <property type="protein sequence ID" value="CAG9827574.1"/>
    <property type="molecule type" value="Genomic_DNA"/>
</dbReference>
<protein>
    <submittedName>
        <fullName evidence="1">Uncharacterized protein</fullName>
    </submittedName>
</protein>
<reference evidence="1" key="1">
    <citation type="submission" date="2022-01" db="EMBL/GenBank/DDBJ databases">
        <authorList>
            <person name="King R."/>
        </authorList>
    </citation>
    <scope>NUCLEOTIDE SEQUENCE</scope>
</reference>
<dbReference type="AlphaFoldDB" id="A0A9N9X773"/>